<evidence type="ECO:0000313" key="2">
    <source>
        <dbReference type="Proteomes" id="UP001642360"/>
    </source>
</evidence>
<protein>
    <submittedName>
        <fullName evidence="1">Uncharacterized protein</fullName>
    </submittedName>
</protein>
<dbReference type="Proteomes" id="UP001642360">
    <property type="component" value="Unassembled WGS sequence"/>
</dbReference>
<name>A0ABC8SPL6_9AQUA</name>
<organism evidence="1 2">
    <name type="scientific">Ilex paraguariensis</name>
    <name type="common">yerba mate</name>
    <dbReference type="NCBI Taxonomy" id="185542"/>
    <lineage>
        <taxon>Eukaryota</taxon>
        <taxon>Viridiplantae</taxon>
        <taxon>Streptophyta</taxon>
        <taxon>Embryophyta</taxon>
        <taxon>Tracheophyta</taxon>
        <taxon>Spermatophyta</taxon>
        <taxon>Magnoliopsida</taxon>
        <taxon>eudicotyledons</taxon>
        <taxon>Gunneridae</taxon>
        <taxon>Pentapetalae</taxon>
        <taxon>asterids</taxon>
        <taxon>campanulids</taxon>
        <taxon>Aquifoliales</taxon>
        <taxon>Aquifoliaceae</taxon>
        <taxon>Ilex</taxon>
    </lineage>
</organism>
<comment type="caution">
    <text evidence="1">The sequence shown here is derived from an EMBL/GenBank/DDBJ whole genome shotgun (WGS) entry which is preliminary data.</text>
</comment>
<dbReference type="AlphaFoldDB" id="A0ABC8SPL6"/>
<evidence type="ECO:0000313" key="1">
    <source>
        <dbReference type="EMBL" id="CAK9159065.1"/>
    </source>
</evidence>
<sequence length="119" mass="12951">MGSSLSPESDKTPNMQSVFSLALDTFQEKIPNKEAIAAKLEVMHQQSLSGPVVAPRHVGFVVLPQTGDIGFVVAPWTGNSGSVQPSRQLLYLRIHLPLQQWKKASPCTFSQLLSKILAP</sequence>
<accession>A0ABC8SPL6</accession>
<keyword evidence="2" id="KW-1185">Reference proteome</keyword>
<reference evidence="1 2" key="1">
    <citation type="submission" date="2024-02" db="EMBL/GenBank/DDBJ databases">
        <authorList>
            <person name="Vignale AGUSTIN F."/>
            <person name="Sosa J E."/>
            <person name="Modenutti C."/>
        </authorList>
    </citation>
    <scope>NUCLEOTIDE SEQUENCE [LARGE SCALE GENOMIC DNA]</scope>
</reference>
<gene>
    <name evidence="1" type="ORF">ILEXP_LOCUS27743</name>
</gene>
<proteinExistence type="predicted"/>
<dbReference type="EMBL" id="CAUOFW020003292">
    <property type="protein sequence ID" value="CAK9159065.1"/>
    <property type="molecule type" value="Genomic_DNA"/>
</dbReference>